<gene>
    <name evidence="1" type="ORF">JR050_08140</name>
</gene>
<accession>A0ABS2DGN9</accession>
<protein>
    <submittedName>
        <fullName evidence="1">Uncharacterized protein</fullName>
    </submittedName>
</protein>
<organism evidence="1 2">
    <name type="scientific">Bacillus suaedaesalsae</name>
    <dbReference type="NCBI Taxonomy" id="2810349"/>
    <lineage>
        <taxon>Bacteria</taxon>
        <taxon>Bacillati</taxon>
        <taxon>Bacillota</taxon>
        <taxon>Bacilli</taxon>
        <taxon>Bacillales</taxon>
        <taxon>Bacillaceae</taxon>
        <taxon>Bacillus</taxon>
    </lineage>
</organism>
<dbReference type="Proteomes" id="UP001518925">
    <property type="component" value="Unassembled WGS sequence"/>
</dbReference>
<dbReference type="EMBL" id="JAFELM010000024">
    <property type="protein sequence ID" value="MBM6617649.1"/>
    <property type="molecule type" value="Genomic_DNA"/>
</dbReference>
<evidence type="ECO:0000313" key="2">
    <source>
        <dbReference type="Proteomes" id="UP001518925"/>
    </source>
</evidence>
<keyword evidence="2" id="KW-1185">Reference proteome</keyword>
<proteinExistence type="predicted"/>
<evidence type="ECO:0000313" key="1">
    <source>
        <dbReference type="EMBL" id="MBM6617649.1"/>
    </source>
</evidence>
<reference evidence="1 2" key="1">
    <citation type="submission" date="2021-02" db="EMBL/GenBank/DDBJ databases">
        <title>Bacillus sp. RD4P76, an endophyte from a halophyte.</title>
        <authorList>
            <person name="Sun J.-Q."/>
        </authorList>
    </citation>
    <scope>NUCLEOTIDE SEQUENCE [LARGE SCALE GENOMIC DNA]</scope>
    <source>
        <strain evidence="1 2">RD4P76</strain>
    </source>
</reference>
<sequence>MNPYHIVASVEGMLVTSWYYGYTKGKQVTRKEYFCYGDSFCIGEEFKYIPHIGWFILIKLNNQEELFVSFEAIEKGLTTGKIVELLELQLEMAILRNQINQTLEERERERGFILLLLNSTAFMPSWKWQENTGKFNSKYNPLHTLTTFILHIMD</sequence>
<dbReference type="RefSeq" id="WP_204203024.1">
    <property type="nucleotide sequence ID" value="NZ_JAFELM010000024.1"/>
</dbReference>
<name>A0ABS2DGN9_9BACI</name>
<comment type="caution">
    <text evidence="1">The sequence shown here is derived from an EMBL/GenBank/DDBJ whole genome shotgun (WGS) entry which is preliminary data.</text>
</comment>